<feature type="transmembrane region" description="Helical" evidence="2">
    <location>
        <begin position="86"/>
        <end position="106"/>
    </location>
</feature>
<feature type="transmembrane region" description="Helical" evidence="2">
    <location>
        <begin position="153"/>
        <end position="172"/>
    </location>
</feature>
<dbReference type="RefSeq" id="WP_164453305.1">
    <property type="nucleotide sequence ID" value="NZ_JAAIJQ010000036.1"/>
</dbReference>
<feature type="transmembrane region" description="Helical" evidence="2">
    <location>
        <begin position="483"/>
        <end position="499"/>
    </location>
</feature>
<dbReference type="AlphaFoldDB" id="A0A6M0JZ98"/>
<feature type="transmembrane region" description="Helical" evidence="2">
    <location>
        <begin position="416"/>
        <end position="439"/>
    </location>
</feature>
<name>A0A6M0JZ98_9GAMM</name>
<evidence type="ECO:0008006" key="5">
    <source>
        <dbReference type="Google" id="ProtNLM"/>
    </source>
</evidence>
<keyword evidence="2" id="KW-0812">Transmembrane</keyword>
<gene>
    <name evidence="3" type="ORF">G3446_13215</name>
</gene>
<proteinExistence type="predicted"/>
<evidence type="ECO:0000256" key="1">
    <source>
        <dbReference type="SAM" id="MobiDB-lite"/>
    </source>
</evidence>
<feature type="transmembrane region" description="Helical" evidence="2">
    <location>
        <begin position="219"/>
        <end position="244"/>
    </location>
</feature>
<evidence type="ECO:0000313" key="4">
    <source>
        <dbReference type="Proteomes" id="UP000483379"/>
    </source>
</evidence>
<keyword evidence="2" id="KW-1133">Transmembrane helix</keyword>
<evidence type="ECO:0000313" key="3">
    <source>
        <dbReference type="EMBL" id="NEV62838.1"/>
    </source>
</evidence>
<feature type="transmembrane region" description="Helical" evidence="2">
    <location>
        <begin position="40"/>
        <end position="56"/>
    </location>
</feature>
<dbReference type="EMBL" id="JAAIJQ010000036">
    <property type="protein sequence ID" value="NEV62838.1"/>
    <property type="molecule type" value="Genomic_DNA"/>
</dbReference>
<feature type="transmembrane region" description="Helical" evidence="2">
    <location>
        <begin position="118"/>
        <end position="141"/>
    </location>
</feature>
<protein>
    <recommendedName>
        <fullName evidence="5">O-antigen ligase family protein</fullName>
    </recommendedName>
</protein>
<feature type="transmembrane region" description="Helical" evidence="2">
    <location>
        <begin position="12"/>
        <end position="34"/>
    </location>
</feature>
<evidence type="ECO:0000256" key="2">
    <source>
        <dbReference type="SAM" id="Phobius"/>
    </source>
</evidence>
<reference evidence="3 4" key="1">
    <citation type="submission" date="2020-02" db="EMBL/GenBank/DDBJ databases">
        <title>Genome sequences of Thiorhodococcus mannitoliphagus and Thiorhodococcus minor, purple sulfur photosynthetic bacteria in the gammaproteobacterial family, Chromatiaceae.</title>
        <authorList>
            <person name="Aviles F.A."/>
            <person name="Meyer T.E."/>
            <person name="Kyndt J.A."/>
        </authorList>
    </citation>
    <scope>NUCLEOTIDE SEQUENCE [LARGE SCALE GENOMIC DNA]</scope>
    <source>
        <strain evidence="3 4">DSM 11518</strain>
    </source>
</reference>
<organism evidence="3 4">
    <name type="scientific">Thiorhodococcus minor</name>
    <dbReference type="NCBI Taxonomy" id="57489"/>
    <lineage>
        <taxon>Bacteria</taxon>
        <taxon>Pseudomonadati</taxon>
        <taxon>Pseudomonadota</taxon>
        <taxon>Gammaproteobacteria</taxon>
        <taxon>Chromatiales</taxon>
        <taxon>Chromatiaceae</taxon>
        <taxon>Thiorhodococcus</taxon>
    </lineage>
</organism>
<feature type="transmembrane region" description="Helical" evidence="2">
    <location>
        <begin position="300"/>
        <end position="319"/>
    </location>
</feature>
<feature type="transmembrane region" description="Helical" evidence="2">
    <location>
        <begin position="61"/>
        <end position="80"/>
    </location>
</feature>
<sequence length="538" mass="57918">MPDRAFADSTKSMLNGISLVVLMGLSAVLVGWLATRGQPLLVLAPAILMLGIMVAARSELLFWSVVLGGLVVAGLARLYLPSLEQVRWLLAPATALLALQATALYLARRPGAERARGISTLLWWALGFVLASLAATFANGFQLDRFVVGFKGYYQVWALLIALALAPWPPLVMDRLPRVLLVIAIAQIPFVLHQLLVLVPARAGMGNGIVPIDVVAGTFGAVFDGGGANATLSAFLMIVIAGLVAGRQLGVVSKAQLWGIGALLMAPVLVNQAKVSIFYLLAVYLGLFGADLVRRPLRFLTTGLAMLLMLAVLMVAFTLNSPDHEDIASWQDLVAYTYEYNVEAEEVRGRLSRFGAFEHWADMHDSGNWREILLGHGIGYTRVPDARAFPAGTVTTRINGVPVQIDLEADIGNTAVVALLWETGVLGLGLVFALLAVAYRTAGRLEPLHAAHPERLASLRAARIGMVIIFITLWHKNFFVLDVVYQTLVVLLIGYVAYWDGLASRAKGRGGIGQGERARGGTQGRSREGVSHRAGQRP</sequence>
<comment type="caution">
    <text evidence="3">The sequence shown here is derived from an EMBL/GenBank/DDBJ whole genome shotgun (WGS) entry which is preliminary data.</text>
</comment>
<feature type="transmembrane region" description="Helical" evidence="2">
    <location>
        <begin position="179"/>
        <end position="199"/>
    </location>
</feature>
<dbReference type="Proteomes" id="UP000483379">
    <property type="component" value="Unassembled WGS sequence"/>
</dbReference>
<feature type="region of interest" description="Disordered" evidence="1">
    <location>
        <begin position="507"/>
        <end position="538"/>
    </location>
</feature>
<keyword evidence="2" id="KW-0472">Membrane</keyword>
<accession>A0A6M0JZ98</accession>
<keyword evidence="4" id="KW-1185">Reference proteome</keyword>